<dbReference type="GO" id="GO:0005737">
    <property type="term" value="C:cytoplasm"/>
    <property type="evidence" value="ECO:0007669"/>
    <property type="project" value="TreeGrafter"/>
</dbReference>
<dbReference type="GO" id="GO:0007167">
    <property type="term" value="P:enzyme-linked receptor protein signaling pathway"/>
    <property type="evidence" value="ECO:0007669"/>
    <property type="project" value="TreeGrafter"/>
</dbReference>
<dbReference type="Pfam" id="PF00017">
    <property type="entry name" value="SH2"/>
    <property type="match status" value="1"/>
</dbReference>
<dbReference type="InterPro" id="IPR000980">
    <property type="entry name" value="SH2"/>
</dbReference>
<dbReference type="SMART" id="SM00326">
    <property type="entry name" value="SH3"/>
    <property type="match status" value="1"/>
</dbReference>
<keyword evidence="3 4" id="KW-0727">SH2 domain</keyword>
<dbReference type="AlphaFoldDB" id="A0AAE1LU15"/>
<reference evidence="8" key="1">
    <citation type="submission" date="2021-07" db="EMBL/GenBank/DDBJ databases">
        <authorList>
            <person name="Catto M.A."/>
            <person name="Jacobson A."/>
            <person name="Kennedy G."/>
            <person name="Labadie P."/>
            <person name="Hunt B.G."/>
            <person name="Srinivasan R."/>
        </authorList>
    </citation>
    <scope>NUCLEOTIDE SEQUENCE</scope>
    <source>
        <strain evidence="8">PL_HMW_Pooled</strain>
        <tissue evidence="8">Head</tissue>
    </source>
</reference>
<evidence type="ECO:0000256" key="5">
    <source>
        <dbReference type="PROSITE-ProRule" id="PRU00192"/>
    </source>
</evidence>
<dbReference type="Gene3D" id="2.30.30.40">
    <property type="entry name" value="SH3 Domains"/>
    <property type="match status" value="1"/>
</dbReference>
<dbReference type="PRINTS" id="PR00452">
    <property type="entry name" value="SH3DOMAIN"/>
</dbReference>
<dbReference type="InterPro" id="IPR036028">
    <property type="entry name" value="SH3-like_dom_sf"/>
</dbReference>
<evidence type="ECO:0000256" key="3">
    <source>
        <dbReference type="ARBA" id="ARBA00022999"/>
    </source>
</evidence>
<evidence type="ECO:0000256" key="4">
    <source>
        <dbReference type="PROSITE-ProRule" id="PRU00191"/>
    </source>
</evidence>
<dbReference type="PRINTS" id="PR00401">
    <property type="entry name" value="SH2DOMAIN"/>
</dbReference>
<dbReference type="Proteomes" id="UP001219518">
    <property type="component" value="Unassembled WGS sequence"/>
</dbReference>
<dbReference type="GO" id="GO:0016477">
    <property type="term" value="P:cell migration"/>
    <property type="evidence" value="ECO:0007669"/>
    <property type="project" value="TreeGrafter"/>
</dbReference>
<dbReference type="FunFam" id="3.30.505.10:FF:000026">
    <property type="entry name" value="adapter molecule crk isoform X1"/>
    <property type="match status" value="1"/>
</dbReference>
<dbReference type="GO" id="GO:0030971">
    <property type="term" value="F:receptor tyrosine kinase binding"/>
    <property type="evidence" value="ECO:0007669"/>
    <property type="project" value="TreeGrafter"/>
</dbReference>
<dbReference type="InterPro" id="IPR001452">
    <property type="entry name" value="SH3_domain"/>
</dbReference>
<dbReference type="PANTHER" id="PTHR19969">
    <property type="entry name" value="SH2-SH3 ADAPTOR PROTEIN-RELATED"/>
    <property type="match status" value="1"/>
</dbReference>
<evidence type="ECO:0000256" key="2">
    <source>
        <dbReference type="ARBA" id="ARBA00022443"/>
    </source>
</evidence>
<dbReference type="GO" id="GO:0009653">
    <property type="term" value="P:anatomical structure morphogenesis"/>
    <property type="evidence" value="ECO:0007669"/>
    <property type="project" value="UniProtKB-ARBA"/>
</dbReference>
<gene>
    <name evidence="8" type="ORF">KUF71_013060</name>
</gene>
<dbReference type="GO" id="GO:1902531">
    <property type="term" value="P:regulation of intracellular signal transduction"/>
    <property type="evidence" value="ECO:0007669"/>
    <property type="project" value="UniProtKB-ARBA"/>
</dbReference>
<dbReference type="SMART" id="SM00252">
    <property type="entry name" value="SH2"/>
    <property type="match status" value="1"/>
</dbReference>
<dbReference type="EMBL" id="JAHWGI010001437">
    <property type="protein sequence ID" value="KAK3932601.1"/>
    <property type="molecule type" value="Genomic_DNA"/>
</dbReference>
<keyword evidence="2 5" id="KW-0728">SH3 domain</keyword>
<dbReference type="PANTHER" id="PTHR19969:SF5">
    <property type="entry name" value="CRK-LIKE PROTEIN"/>
    <property type="match status" value="1"/>
</dbReference>
<feature type="domain" description="SH3" evidence="7">
    <location>
        <begin position="107"/>
        <end position="167"/>
    </location>
</feature>
<organism evidence="8 9">
    <name type="scientific">Frankliniella fusca</name>
    <dbReference type="NCBI Taxonomy" id="407009"/>
    <lineage>
        <taxon>Eukaryota</taxon>
        <taxon>Metazoa</taxon>
        <taxon>Ecdysozoa</taxon>
        <taxon>Arthropoda</taxon>
        <taxon>Hexapoda</taxon>
        <taxon>Insecta</taxon>
        <taxon>Pterygota</taxon>
        <taxon>Neoptera</taxon>
        <taxon>Paraneoptera</taxon>
        <taxon>Thysanoptera</taxon>
        <taxon>Terebrantia</taxon>
        <taxon>Thripoidea</taxon>
        <taxon>Thripidae</taxon>
        <taxon>Frankliniella</taxon>
    </lineage>
</organism>
<keyword evidence="9" id="KW-1185">Reference proteome</keyword>
<dbReference type="PROSITE" id="PS50001">
    <property type="entry name" value="SH2"/>
    <property type="match status" value="1"/>
</dbReference>
<comment type="caution">
    <text evidence="8">The sequence shown here is derived from an EMBL/GenBank/DDBJ whole genome shotgun (WGS) entry which is preliminary data.</text>
</comment>
<dbReference type="InterPro" id="IPR036860">
    <property type="entry name" value="SH2_dom_sf"/>
</dbReference>
<dbReference type="InterPro" id="IPR051184">
    <property type="entry name" value="Tyrosine-phos_adapter"/>
</dbReference>
<evidence type="ECO:0000259" key="6">
    <source>
        <dbReference type="PROSITE" id="PS50001"/>
    </source>
</evidence>
<dbReference type="Gene3D" id="3.30.505.10">
    <property type="entry name" value="SH2 domain"/>
    <property type="match status" value="1"/>
</dbReference>
<feature type="domain" description="SH2" evidence="6">
    <location>
        <begin position="13"/>
        <end position="105"/>
    </location>
</feature>
<accession>A0AAE1LU15</accession>
<sequence length="375" mass="42002">MAATFEPYDRDSWYFGQMSRQDATDLLMGEREGGVFLVRDSNSIHGDFVLCVREDSKVSHYIINKLQQGDQTRYRIGDQTFPDLPSLLSFYKVHYLDTTPLIRPAPRRIEKVMARYDFEGSDPDDLPFIKGEVLTVVQKDEDQWWTARNSVGQTGSIPVPYVQKYEENQLGDGQRPGSGGGNPIPVQQETTIKRTNIQRKLPAFAQQLANEQANGKAMAGSPDRPRPAPFVLHHPRGQRTPYLHGREQERAALVLEGVLRLHPVLLHGLLALASLVLGLKFLKLPCGQAAPWRHVQGTAGRVEEVEQAAHVQLEARDHAAALLVHLDDARHGHLALGNPGSLAHLWVQQNRGRGIVKRQHFNPVVATLRCNGKFK</sequence>
<dbReference type="GO" id="GO:0035591">
    <property type="term" value="F:signaling adaptor activity"/>
    <property type="evidence" value="ECO:0007669"/>
    <property type="project" value="TreeGrafter"/>
</dbReference>
<dbReference type="InterPro" id="IPR035457">
    <property type="entry name" value="CRK_SH3_N"/>
</dbReference>
<protein>
    <submittedName>
        <fullName evidence="8">Adapter molecule Crk</fullName>
    </submittedName>
</protein>
<dbReference type="CDD" id="cd11758">
    <property type="entry name" value="SH3_CRK_N"/>
    <property type="match status" value="1"/>
</dbReference>
<dbReference type="SUPFAM" id="SSF50044">
    <property type="entry name" value="SH3-domain"/>
    <property type="match status" value="1"/>
</dbReference>
<evidence type="ECO:0000259" key="7">
    <source>
        <dbReference type="PROSITE" id="PS50002"/>
    </source>
</evidence>
<name>A0AAE1LU15_9NEOP</name>
<dbReference type="PROSITE" id="PS50002">
    <property type="entry name" value="SH3"/>
    <property type="match status" value="1"/>
</dbReference>
<dbReference type="GO" id="GO:0048468">
    <property type="term" value="P:cell development"/>
    <property type="evidence" value="ECO:0007669"/>
    <property type="project" value="UniProtKB-ARBA"/>
</dbReference>
<dbReference type="Pfam" id="PF00018">
    <property type="entry name" value="SH3_1"/>
    <property type="match status" value="1"/>
</dbReference>
<dbReference type="CDD" id="cd09926">
    <property type="entry name" value="SH2_CRK_like"/>
    <property type="match status" value="1"/>
</dbReference>
<comment type="similarity">
    <text evidence="1">Belongs to the CRK family.</text>
</comment>
<proteinExistence type="inferred from homology"/>
<evidence type="ECO:0000313" key="9">
    <source>
        <dbReference type="Proteomes" id="UP001219518"/>
    </source>
</evidence>
<evidence type="ECO:0000256" key="1">
    <source>
        <dbReference type="ARBA" id="ARBA00009756"/>
    </source>
</evidence>
<dbReference type="SUPFAM" id="SSF55550">
    <property type="entry name" value="SH2 domain"/>
    <property type="match status" value="1"/>
</dbReference>
<reference evidence="8" key="2">
    <citation type="journal article" date="2023" name="BMC Genomics">
        <title>Pest status, molecular evolution, and epigenetic factors derived from the genome assembly of Frankliniella fusca, a thysanopteran phytovirus vector.</title>
        <authorList>
            <person name="Catto M.A."/>
            <person name="Labadie P.E."/>
            <person name="Jacobson A.L."/>
            <person name="Kennedy G.G."/>
            <person name="Srinivasan R."/>
            <person name="Hunt B.G."/>
        </authorList>
    </citation>
    <scope>NUCLEOTIDE SEQUENCE</scope>
    <source>
        <strain evidence="8">PL_HMW_Pooled</strain>
    </source>
</reference>
<evidence type="ECO:0000313" key="8">
    <source>
        <dbReference type="EMBL" id="KAK3932601.1"/>
    </source>
</evidence>